<protein>
    <submittedName>
        <fullName evidence="2">14be723b-51bc-41b4-aec2-f9ab32674895</fullName>
    </submittedName>
</protein>
<dbReference type="EMBL" id="CAJHIA010000007">
    <property type="protein sequence ID" value="CAD6442309.1"/>
    <property type="molecule type" value="Genomic_DNA"/>
</dbReference>
<dbReference type="Proteomes" id="UP000624404">
    <property type="component" value="Unassembled WGS sequence"/>
</dbReference>
<keyword evidence="3" id="KW-1185">Reference proteome</keyword>
<comment type="caution">
    <text evidence="2">The sequence shown here is derived from an EMBL/GenBank/DDBJ whole genome shotgun (WGS) entry which is preliminary data.</text>
</comment>
<sequence length="189" mass="21495">MEMTKKIPILSLVDAYRKKVLHGITEINTRLHTLPSAAFVMYLDNVQKSLNFWLEEVKVHIEQLGSLDKAEDLAAMRVIEQDLMRIIIRVQSLHDKHHRLRTTTQIPIPSAPEDLEIHGTDEPLQPTAIEIQHTQVPSPLREKVEEKAKKLTSESVSQQPRKKLPGGPRVSIRQGTGKVKALREKMGLK</sequence>
<evidence type="ECO:0000313" key="2">
    <source>
        <dbReference type="EMBL" id="CAD6442309.1"/>
    </source>
</evidence>
<gene>
    <name evidence="2" type="ORF">SCLTRI_LOCUS2103</name>
</gene>
<proteinExistence type="predicted"/>
<feature type="compositionally biased region" description="Basic and acidic residues" evidence="1">
    <location>
        <begin position="140"/>
        <end position="152"/>
    </location>
</feature>
<reference evidence="2" key="1">
    <citation type="submission" date="2020-10" db="EMBL/GenBank/DDBJ databases">
        <authorList>
            <person name="Kusch S."/>
        </authorList>
    </citation>
    <scope>NUCLEOTIDE SEQUENCE</scope>
    <source>
        <strain evidence="2">SwB9</strain>
    </source>
</reference>
<evidence type="ECO:0000313" key="3">
    <source>
        <dbReference type="Proteomes" id="UP000624404"/>
    </source>
</evidence>
<dbReference type="OrthoDB" id="3537865at2759"/>
<dbReference type="AlphaFoldDB" id="A0A8H2VP29"/>
<evidence type="ECO:0000256" key="1">
    <source>
        <dbReference type="SAM" id="MobiDB-lite"/>
    </source>
</evidence>
<organism evidence="2 3">
    <name type="scientific">Sclerotinia trifoliorum</name>
    <dbReference type="NCBI Taxonomy" id="28548"/>
    <lineage>
        <taxon>Eukaryota</taxon>
        <taxon>Fungi</taxon>
        <taxon>Dikarya</taxon>
        <taxon>Ascomycota</taxon>
        <taxon>Pezizomycotina</taxon>
        <taxon>Leotiomycetes</taxon>
        <taxon>Helotiales</taxon>
        <taxon>Sclerotiniaceae</taxon>
        <taxon>Sclerotinia</taxon>
    </lineage>
</organism>
<name>A0A8H2VP29_9HELO</name>
<feature type="region of interest" description="Disordered" evidence="1">
    <location>
        <begin position="136"/>
        <end position="189"/>
    </location>
</feature>
<accession>A0A8H2VP29</accession>